<organism evidence="1 2">
    <name type="scientific">Phyllobacterium phragmitis</name>
    <dbReference type="NCBI Taxonomy" id="2670329"/>
    <lineage>
        <taxon>Bacteria</taxon>
        <taxon>Pseudomonadati</taxon>
        <taxon>Pseudomonadota</taxon>
        <taxon>Alphaproteobacteria</taxon>
        <taxon>Hyphomicrobiales</taxon>
        <taxon>Phyllobacteriaceae</taxon>
        <taxon>Phyllobacterium</taxon>
    </lineage>
</organism>
<evidence type="ECO:0000313" key="2">
    <source>
        <dbReference type="Proteomes" id="UP000239434"/>
    </source>
</evidence>
<dbReference type="RefSeq" id="WP_105741936.1">
    <property type="nucleotide sequence ID" value="NZ_PVBR01000006.1"/>
</dbReference>
<comment type="caution">
    <text evidence="1">The sequence shown here is derived from an EMBL/GenBank/DDBJ whole genome shotgun (WGS) entry which is preliminary data.</text>
</comment>
<dbReference type="EMBL" id="PVBR01000006">
    <property type="protein sequence ID" value="PRD43724.1"/>
    <property type="molecule type" value="Genomic_DNA"/>
</dbReference>
<keyword evidence="2" id="KW-1185">Reference proteome</keyword>
<name>A0A2S9IT60_9HYPH</name>
<evidence type="ECO:0000313" key="1">
    <source>
        <dbReference type="EMBL" id="PRD43724.1"/>
    </source>
</evidence>
<sequence length="365" mass="40982">MIDQGPIRLLDAASVEAVLASLDPASADRDLVPAMTKAFPGFSITASAVDDFYWRGDTRTVLSDDGTRLGDHRAWVENELAALGGDLTAFWNRYRSGANKFTEWRGTSVFAFAPTGRGVADFVQISLGREVEVLAGPVVDPDYRPYSADDLIDPSWVPREPATNAQLLSGPVYRPRGRTGGGIVHMKSFLGRRARVERELRAARRPELENRMIHEVGPAGMRDIPFLQANPGWFDFVPRENRFFADWDRSSAAADRIFDHWAFDIHDFEERGRREIGFNPRPLNMPSERLLADEAVSVHRLMERIETIDEEVGLPFAWFFLMTHGHWGDPDVGHAIANGVRAARVRLPDRDAAVLLAWGDKPYLF</sequence>
<dbReference type="AlphaFoldDB" id="A0A2S9IT60"/>
<gene>
    <name evidence="1" type="ORF">C5748_10800</name>
</gene>
<dbReference type="Proteomes" id="UP000239434">
    <property type="component" value="Unassembled WGS sequence"/>
</dbReference>
<protein>
    <submittedName>
        <fullName evidence="1">Uncharacterized protein</fullName>
    </submittedName>
</protein>
<proteinExistence type="predicted"/>
<reference evidence="1 2" key="1">
    <citation type="submission" date="2018-02" db="EMBL/GenBank/DDBJ databases">
        <title>The draft genome of Phyllobacterium sp. 1N-3.</title>
        <authorList>
            <person name="Liu L."/>
            <person name="Li L."/>
            <person name="Zhang X."/>
            <person name="Wang T."/>
            <person name="Liang L."/>
        </authorList>
    </citation>
    <scope>NUCLEOTIDE SEQUENCE [LARGE SCALE GENOMIC DNA]</scope>
    <source>
        <strain evidence="1 2">1N-3</strain>
    </source>
</reference>
<accession>A0A2S9IT60</accession>